<name>A0A5J5ARE7_9ASTE</name>
<dbReference type="EMBL" id="CM018043">
    <property type="protein sequence ID" value="KAA8531601.1"/>
    <property type="molecule type" value="Genomic_DNA"/>
</dbReference>
<protein>
    <recommendedName>
        <fullName evidence="4">Retrotransposon Copia-like N-terminal domain-containing protein</fullName>
    </recommendedName>
</protein>
<proteinExistence type="predicted"/>
<evidence type="ECO:0000313" key="3">
    <source>
        <dbReference type="Proteomes" id="UP000325577"/>
    </source>
</evidence>
<dbReference type="PANTHER" id="PTHR47481:SF21">
    <property type="entry name" value="BASIC-LEUCINE ZIPPER TRANSCRIPTION FACTOR Q-RELATED"/>
    <property type="match status" value="1"/>
</dbReference>
<dbReference type="AlphaFoldDB" id="A0A5J5ARE7"/>
<gene>
    <name evidence="2" type="ORF">F0562_006310</name>
</gene>
<dbReference type="InterPro" id="IPR018930">
    <property type="entry name" value="LEA-18"/>
</dbReference>
<feature type="region of interest" description="Disordered" evidence="1">
    <location>
        <begin position="1"/>
        <end position="36"/>
    </location>
</feature>
<evidence type="ECO:0008006" key="4">
    <source>
        <dbReference type="Google" id="ProtNLM"/>
    </source>
</evidence>
<dbReference type="PANTHER" id="PTHR47481">
    <property type="match status" value="1"/>
</dbReference>
<evidence type="ECO:0000256" key="1">
    <source>
        <dbReference type="SAM" id="MobiDB-lite"/>
    </source>
</evidence>
<organism evidence="2 3">
    <name type="scientific">Nyssa sinensis</name>
    <dbReference type="NCBI Taxonomy" id="561372"/>
    <lineage>
        <taxon>Eukaryota</taxon>
        <taxon>Viridiplantae</taxon>
        <taxon>Streptophyta</taxon>
        <taxon>Embryophyta</taxon>
        <taxon>Tracheophyta</taxon>
        <taxon>Spermatophyta</taxon>
        <taxon>Magnoliopsida</taxon>
        <taxon>eudicotyledons</taxon>
        <taxon>Gunneridae</taxon>
        <taxon>Pentapetalae</taxon>
        <taxon>asterids</taxon>
        <taxon>Cornales</taxon>
        <taxon>Nyssaceae</taxon>
        <taxon>Nyssa</taxon>
    </lineage>
</organism>
<accession>A0A5J5ARE7</accession>
<sequence>MALKATSNPSPAAGAAASTDAPTLSGGSVSSEAQLSATDAVNRQGSIPMPFEQIEVTVDDAAQRVANPRFTEWKRADRHLRSAINATIHPSLLPHVVNLKHAFEVWNVLEKRMNSASRSHIMQLRNDLQRVKKDSAKPMKNYLDEVKQITDKLAETSNTISDEEIVLVILKGLPREYMSFKTTIRAREASIIVEELSNLLLSEEINISMEELELSS</sequence>
<dbReference type="Pfam" id="PF10714">
    <property type="entry name" value="LEA_6"/>
    <property type="match status" value="1"/>
</dbReference>
<reference evidence="2 3" key="1">
    <citation type="submission" date="2019-09" db="EMBL/GenBank/DDBJ databases">
        <title>A chromosome-level genome assembly of the Chinese tupelo Nyssa sinensis.</title>
        <authorList>
            <person name="Yang X."/>
            <person name="Kang M."/>
            <person name="Yang Y."/>
            <person name="Xiong H."/>
            <person name="Wang M."/>
            <person name="Zhang Z."/>
            <person name="Wang Z."/>
            <person name="Wu H."/>
            <person name="Ma T."/>
            <person name="Liu J."/>
            <person name="Xi Z."/>
        </authorList>
    </citation>
    <scope>NUCLEOTIDE SEQUENCE [LARGE SCALE GENOMIC DNA]</scope>
    <source>
        <strain evidence="2">J267</strain>
        <tissue evidence="2">Leaf</tissue>
    </source>
</reference>
<dbReference type="Proteomes" id="UP000325577">
    <property type="component" value="Linkage Group LG2"/>
</dbReference>
<feature type="compositionally biased region" description="Low complexity" evidence="1">
    <location>
        <begin position="1"/>
        <end position="23"/>
    </location>
</feature>
<evidence type="ECO:0000313" key="2">
    <source>
        <dbReference type="EMBL" id="KAA8531601.1"/>
    </source>
</evidence>
<feature type="compositionally biased region" description="Polar residues" evidence="1">
    <location>
        <begin position="25"/>
        <end position="36"/>
    </location>
</feature>
<dbReference type="Pfam" id="PF14223">
    <property type="entry name" value="Retrotran_gag_2"/>
    <property type="match status" value="1"/>
</dbReference>
<keyword evidence="3" id="KW-1185">Reference proteome</keyword>
<dbReference type="OrthoDB" id="1845088at2759"/>